<dbReference type="GeneID" id="19238793"/>
<accession>U1FUF7</accession>
<feature type="region of interest" description="Disordered" evidence="1">
    <location>
        <begin position="670"/>
        <end position="694"/>
    </location>
</feature>
<dbReference type="RefSeq" id="XP_007805929.1">
    <property type="nucleotide sequence ID" value="XM_007807738.1"/>
</dbReference>
<feature type="region of interest" description="Disordered" evidence="1">
    <location>
        <begin position="604"/>
        <end position="642"/>
    </location>
</feature>
<dbReference type="eggNOG" id="ENOG502SWB5">
    <property type="taxonomic scope" value="Eukaryota"/>
</dbReference>
<reference evidence="4" key="1">
    <citation type="journal article" date="2014" name="BMC Genomics">
        <title>Genome characteristics reveal the impact of lichenization on lichen-forming fungus Endocarpon pusillum Hedwig (Verrucariales, Ascomycota).</title>
        <authorList>
            <person name="Wang Y.-Y."/>
            <person name="Liu B."/>
            <person name="Zhang X.-Y."/>
            <person name="Zhou Q.-M."/>
            <person name="Zhang T."/>
            <person name="Li H."/>
            <person name="Yu Y.-F."/>
            <person name="Zhang X.-L."/>
            <person name="Hao X.-Y."/>
            <person name="Wang M."/>
            <person name="Wang L."/>
            <person name="Wei J.-C."/>
        </authorList>
    </citation>
    <scope>NUCLEOTIDE SEQUENCE [LARGE SCALE GENOMIC DNA]</scope>
    <source>
        <strain evidence="4">Z07020 / HMAS-L-300199</strain>
    </source>
</reference>
<dbReference type="AlphaFoldDB" id="U1FUF7"/>
<dbReference type="Proteomes" id="UP000019373">
    <property type="component" value="Unassembled WGS sequence"/>
</dbReference>
<protein>
    <recommendedName>
        <fullName evidence="2">Ubiquitin-like domain-containing protein</fullName>
    </recommendedName>
</protein>
<keyword evidence="4" id="KW-1185">Reference proteome</keyword>
<gene>
    <name evidence="3" type="ORF">EPUS_03755</name>
</gene>
<organism evidence="3 4">
    <name type="scientific">Endocarpon pusillum (strain Z07020 / HMAS-L-300199)</name>
    <name type="common">Lichen-forming fungus</name>
    <dbReference type="NCBI Taxonomy" id="1263415"/>
    <lineage>
        <taxon>Eukaryota</taxon>
        <taxon>Fungi</taxon>
        <taxon>Dikarya</taxon>
        <taxon>Ascomycota</taxon>
        <taxon>Pezizomycotina</taxon>
        <taxon>Eurotiomycetes</taxon>
        <taxon>Chaetothyriomycetidae</taxon>
        <taxon>Verrucariales</taxon>
        <taxon>Verrucariaceae</taxon>
        <taxon>Endocarpon</taxon>
    </lineage>
</organism>
<dbReference type="EMBL" id="KE721518">
    <property type="protein sequence ID" value="ERF68437.1"/>
    <property type="molecule type" value="Genomic_DNA"/>
</dbReference>
<dbReference type="HOGENOM" id="CLU_385884_0_0_1"/>
<feature type="compositionally biased region" description="Acidic residues" evidence="1">
    <location>
        <begin position="675"/>
        <end position="684"/>
    </location>
</feature>
<dbReference type="PANTHER" id="PTHR38886:SF1">
    <property type="entry name" value="NACHT-NTPASE AND P-LOOP NTPASES N-TERMINAL DOMAIN-CONTAINING PROTEIN"/>
    <property type="match status" value="1"/>
</dbReference>
<feature type="domain" description="Ubiquitin-like" evidence="2">
    <location>
        <begin position="266"/>
        <end position="346"/>
    </location>
</feature>
<dbReference type="OrthoDB" id="4151638at2759"/>
<evidence type="ECO:0000256" key="1">
    <source>
        <dbReference type="SAM" id="MobiDB-lite"/>
    </source>
</evidence>
<evidence type="ECO:0000313" key="3">
    <source>
        <dbReference type="EMBL" id="ERF68437.1"/>
    </source>
</evidence>
<dbReference type="Pfam" id="PF22893">
    <property type="entry name" value="ULD_2"/>
    <property type="match status" value="1"/>
</dbReference>
<sequence>MTPAFGFSVGDFIQAITLIKKVCVSLRQVGGASTEYQHVIIELQGLGNALQQLQALEPTDDNFAHVNAIRAMALACQLPLREFMTKLEKYESALGPFAERSSLSGGARKAKWAVSFAKEVERLRVLVAAKCISINMLLASHTSQTISQLSSRSKKEHEDLMTDVTDTRAGVNRLSEELGHLSNDLLKADTAGREKLEAVFAKADATQASIARLRSLGEQVMGYVGQFPKEIREFLRTILQSNWQIYRVLLQVQQNISHSPTGLLDSNIKFEDALGEYKELPYEYFRHWEPFEGFLRAQFKSKPGEEKILNGFFHIIDPEKHGAIVKKEHWSRTVKRGASFGMSIIISHLQRQAGCCPRPGCLGLGSVEEPPLSFQTCDTCHLTFYPVSSHLTDNFNRVTVLDDDENVQAKQTEEDLRLYGSRIEPPEVRIVDKGTKRSASEFETLTGRSAKASRTEGSNDISHQVITAMDWNSGASPLDAWLNQSAVPSADSQQLQQQQLCKASSTARELDEIKAFRNVHITDVPQPVKRRTFLNLPDEVLRLGLQAQIYYRNILDRYPQLPTYLVCRLAVANHCRAERLRHPKIHTDESADHNQNLNLISDGREQEATSNSKNSHKHRKESPAGRATAFRQIPQRSTKAQHSSYIAFGEGGKYQCAHLARGSKSAGIWSADTGSMDEEEEEEERIAPKGKSSGRTAQLIRNVKIAHLRVGFLCER</sequence>
<dbReference type="InterPro" id="IPR054464">
    <property type="entry name" value="ULD_fung"/>
</dbReference>
<evidence type="ECO:0000313" key="4">
    <source>
        <dbReference type="Proteomes" id="UP000019373"/>
    </source>
</evidence>
<evidence type="ECO:0000259" key="2">
    <source>
        <dbReference type="Pfam" id="PF22893"/>
    </source>
</evidence>
<proteinExistence type="predicted"/>
<name>U1FUF7_ENDPU</name>
<dbReference type="PANTHER" id="PTHR38886">
    <property type="entry name" value="SESA DOMAIN-CONTAINING PROTEIN"/>
    <property type="match status" value="1"/>
</dbReference>